<gene>
    <name evidence="3" type="ORF">NM203_10130</name>
</gene>
<dbReference type="EMBL" id="JANDBD010000004">
    <property type="protein sequence ID" value="MCP9272539.1"/>
    <property type="molecule type" value="Genomic_DNA"/>
</dbReference>
<evidence type="ECO:0000313" key="3">
    <source>
        <dbReference type="EMBL" id="MCP9272539.1"/>
    </source>
</evidence>
<organism evidence="3 4">
    <name type="scientific">Mycolicibacterium arenosum</name>
    <dbReference type="NCBI Taxonomy" id="2952157"/>
    <lineage>
        <taxon>Bacteria</taxon>
        <taxon>Bacillati</taxon>
        <taxon>Actinomycetota</taxon>
        <taxon>Actinomycetes</taxon>
        <taxon>Mycobacteriales</taxon>
        <taxon>Mycobacteriaceae</taxon>
        <taxon>Mycolicibacterium</taxon>
    </lineage>
</organism>
<comment type="caution">
    <text evidence="3">The sequence shown here is derived from an EMBL/GenBank/DDBJ whole genome shotgun (WGS) entry which is preliminary data.</text>
</comment>
<protein>
    <submittedName>
        <fullName evidence="3">Uncharacterized protein</fullName>
    </submittedName>
</protein>
<reference evidence="3 4" key="1">
    <citation type="submission" date="2022-06" db="EMBL/GenBank/DDBJ databases">
        <title>Mycolicibacterium sp. CAU 1645 isolated from seawater.</title>
        <authorList>
            <person name="Kim W."/>
        </authorList>
    </citation>
    <scope>NUCLEOTIDE SEQUENCE [LARGE SCALE GENOMIC DNA]</scope>
    <source>
        <strain evidence="3 4">CAU 1645</strain>
    </source>
</reference>
<dbReference type="RefSeq" id="WP_255059760.1">
    <property type="nucleotide sequence ID" value="NZ_JANDBD010000004.1"/>
</dbReference>
<proteinExistence type="predicted"/>
<evidence type="ECO:0000256" key="2">
    <source>
        <dbReference type="SAM" id="SignalP"/>
    </source>
</evidence>
<name>A0ABT1M065_9MYCO</name>
<keyword evidence="4" id="KW-1185">Reference proteome</keyword>
<keyword evidence="2" id="KW-0732">Signal</keyword>
<sequence>MTSKTSTTTGWRRAVTGVVASGALAAGLMIGLGATPALAEPATDATVDAEAPEAPQMTPDQALLAIQAKYDTGAGGGQVSNLINDVMKLRQQGFMPSNSNGQALIEALNFTGASQSRVIEALEATKTFQLRNKLRNQQAQSQSPTSIGINTLPPGNQGTILPAG</sequence>
<accession>A0ABT1M065</accession>
<evidence type="ECO:0000256" key="1">
    <source>
        <dbReference type="SAM" id="MobiDB-lite"/>
    </source>
</evidence>
<feature type="chain" id="PRO_5046310269" evidence="2">
    <location>
        <begin position="40"/>
        <end position="164"/>
    </location>
</feature>
<dbReference type="Proteomes" id="UP001651690">
    <property type="component" value="Unassembled WGS sequence"/>
</dbReference>
<feature type="region of interest" description="Disordered" evidence="1">
    <location>
        <begin position="136"/>
        <end position="164"/>
    </location>
</feature>
<feature type="signal peptide" evidence="2">
    <location>
        <begin position="1"/>
        <end position="39"/>
    </location>
</feature>
<evidence type="ECO:0000313" key="4">
    <source>
        <dbReference type="Proteomes" id="UP001651690"/>
    </source>
</evidence>